<dbReference type="STRING" id="1219011.GCA_001895045_00431"/>
<dbReference type="KEGG" id="rcr:NCTC10994_00711"/>
<evidence type="ECO:0000313" key="1">
    <source>
        <dbReference type="EMBL" id="SQI28958.1"/>
    </source>
</evidence>
<accession>A0A2X4U1L0</accession>
<protein>
    <submittedName>
        <fullName evidence="1">Uncharacterized protein</fullName>
    </submittedName>
</protein>
<proteinExistence type="predicted"/>
<evidence type="ECO:0000313" key="2">
    <source>
        <dbReference type="Proteomes" id="UP000249091"/>
    </source>
</evidence>
<dbReference type="Proteomes" id="UP000249091">
    <property type="component" value="Chromosome 1"/>
</dbReference>
<dbReference type="AlphaFoldDB" id="A0A2X4U1L0"/>
<keyword evidence="2" id="KW-1185">Reference proteome</keyword>
<sequence>MQTSQRRLLFVGHPDASEISQWAAVREMAVQQGWQTTRKYSPGNITCAVVSENVLDGVCSPTEATLMHQLHADEVRCASATDTANNLFASAT</sequence>
<dbReference type="EMBL" id="LS483468">
    <property type="protein sequence ID" value="SQI28958.1"/>
    <property type="molecule type" value="Genomic_DNA"/>
</dbReference>
<dbReference type="RefSeq" id="WP_072698413.1">
    <property type="nucleotide sequence ID" value="NZ_JAFBBL010000001.1"/>
</dbReference>
<organism evidence="1 2">
    <name type="scientific">Rhodococcus coprophilus</name>
    <dbReference type="NCBI Taxonomy" id="38310"/>
    <lineage>
        <taxon>Bacteria</taxon>
        <taxon>Bacillati</taxon>
        <taxon>Actinomycetota</taxon>
        <taxon>Actinomycetes</taxon>
        <taxon>Mycobacteriales</taxon>
        <taxon>Nocardiaceae</taxon>
        <taxon>Rhodococcus</taxon>
    </lineage>
</organism>
<reference evidence="1 2" key="1">
    <citation type="submission" date="2018-06" db="EMBL/GenBank/DDBJ databases">
        <authorList>
            <consortium name="Pathogen Informatics"/>
            <person name="Doyle S."/>
        </authorList>
    </citation>
    <scope>NUCLEOTIDE SEQUENCE [LARGE SCALE GENOMIC DNA]</scope>
    <source>
        <strain evidence="1 2">NCTC10994</strain>
    </source>
</reference>
<name>A0A2X4U1L0_9NOCA</name>
<gene>
    <name evidence="1" type="ORF">NCTC10994_00711</name>
</gene>